<dbReference type="InterPro" id="IPR018759">
    <property type="entry name" value="BBP2_2"/>
</dbReference>
<accession>T0GNN6</accession>
<dbReference type="SUPFAM" id="SSF56935">
    <property type="entry name" value="Porins"/>
    <property type="match status" value="1"/>
</dbReference>
<comment type="caution">
    <text evidence="2">The sequence shown here is derived from an EMBL/GenBank/DDBJ whole genome shotgun (WGS) entry which is preliminary data.</text>
</comment>
<organism evidence="2 3">
    <name type="scientific">Sphingobium quisquiliarum P25</name>
    <dbReference type="NCBI Taxonomy" id="1329909"/>
    <lineage>
        <taxon>Bacteria</taxon>
        <taxon>Pseudomonadati</taxon>
        <taxon>Pseudomonadota</taxon>
        <taxon>Alphaproteobacteria</taxon>
        <taxon>Sphingomonadales</taxon>
        <taxon>Sphingomonadaceae</taxon>
        <taxon>Sphingobium</taxon>
    </lineage>
</organism>
<gene>
    <name evidence="2" type="ORF">L288_12585</name>
</gene>
<proteinExistence type="predicted"/>
<dbReference type="Proteomes" id="UP000015525">
    <property type="component" value="Unassembled WGS sequence"/>
</dbReference>
<evidence type="ECO:0000313" key="3">
    <source>
        <dbReference type="Proteomes" id="UP000015525"/>
    </source>
</evidence>
<dbReference type="AlphaFoldDB" id="T0GNN6"/>
<keyword evidence="1" id="KW-0732">Signal</keyword>
<feature type="signal peptide" evidence="1">
    <location>
        <begin position="1"/>
        <end position="29"/>
    </location>
</feature>
<dbReference type="Pfam" id="PF10082">
    <property type="entry name" value="BBP2_2"/>
    <property type="match status" value="1"/>
</dbReference>
<dbReference type="PATRIC" id="fig|1329909.3.peg.2436"/>
<evidence type="ECO:0008006" key="4">
    <source>
        <dbReference type="Google" id="ProtNLM"/>
    </source>
</evidence>
<keyword evidence="3" id="KW-1185">Reference proteome</keyword>
<sequence length="413" mass="45180">MVLMKARSTARAAIAIAVAGGLPAVAAHAQDLRSGKTFLDVPEAVFVPTPLRLGSATATIGIDGKLEYDSNIYAQPSGEKDDFKLLVSPYVEVVKPGSRLQLSARAAGSVRRYFKYERENAEAGEVALGAVWTPSAADKLTANASWSHVIEDRGEPEGRTVTSIGPRKLNVLDGDLSYSRQGARLGFMVRGSASRFRYTSDFDEDRDIDNYALLGRVLVRAAPLLNGFVEGFVSKRDYRITPPGFPNRDSTTYGGRVGVSIDPGGTVRGEAAVGLYHFNPKDPLIEARTRLSAQASLTYSPQPRTAITLDGFIGNVATYRTGAQSREDMRFRLGVQQEIRHNLRGEAGLVYRRSKFFGAGDVQKIYGVTGDLEYSLNRRVAIGADVRYSKRTSSDPFDEFERVRAGLTLRLHY</sequence>
<protein>
    <recommendedName>
        <fullName evidence="4">Outer membrane beta-barrel protein</fullName>
    </recommendedName>
</protein>
<evidence type="ECO:0000313" key="2">
    <source>
        <dbReference type="EMBL" id="EQB05476.1"/>
    </source>
</evidence>
<feature type="chain" id="PRO_5004575881" description="Outer membrane beta-barrel protein" evidence="1">
    <location>
        <begin position="30"/>
        <end position="413"/>
    </location>
</feature>
<name>T0GNN6_9SPHN</name>
<reference evidence="2 3" key="1">
    <citation type="journal article" date="2013" name="Genome Announc.">
        <title>Draft Genome Sequence of Sphingobium quisquiliarum Strain P25T, a Novel Hexachlorocyclohexane (HCH)-Degrading Bacterium Isolated from an HCH Dumpsite.</title>
        <authorList>
            <person name="Kumar Singh A."/>
            <person name="Sangwan N."/>
            <person name="Sharma A."/>
            <person name="Gupta V."/>
            <person name="Khurana J.P."/>
            <person name="Lal R."/>
        </authorList>
    </citation>
    <scope>NUCLEOTIDE SEQUENCE [LARGE SCALE GENOMIC DNA]</scope>
    <source>
        <strain evidence="2 3">P25</strain>
    </source>
</reference>
<evidence type="ECO:0000256" key="1">
    <source>
        <dbReference type="SAM" id="SignalP"/>
    </source>
</evidence>
<dbReference type="EMBL" id="ATHO01000109">
    <property type="protein sequence ID" value="EQB05476.1"/>
    <property type="molecule type" value="Genomic_DNA"/>
</dbReference>